<evidence type="ECO:0000313" key="2">
    <source>
        <dbReference type="EMBL" id="TDR37156.1"/>
    </source>
</evidence>
<comment type="caution">
    <text evidence="2">The sequence shown here is derived from an EMBL/GenBank/DDBJ whole genome shotgun (WGS) entry which is preliminary data.</text>
</comment>
<organism evidence="2 3">
    <name type="scientific">Aquamicrobium defluvii</name>
    <dbReference type="NCBI Taxonomy" id="69279"/>
    <lineage>
        <taxon>Bacteria</taxon>
        <taxon>Pseudomonadati</taxon>
        <taxon>Pseudomonadota</taxon>
        <taxon>Alphaproteobacteria</taxon>
        <taxon>Hyphomicrobiales</taxon>
        <taxon>Phyllobacteriaceae</taxon>
        <taxon>Aquamicrobium</taxon>
    </lineage>
</organism>
<sequence length="46" mass="5400">MNLIQSYKNWRRYNQTVRALNRLNSRELKDLGINRADIPSVARAAL</sequence>
<accession>A0A4R6YJQ1</accession>
<dbReference type="AlphaFoldDB" id="A0A4R6YJQ1"/>
<dbReference type="Proteomes" id="UP000294958">
    <property type="component" value="Unassembled WGS sequence"/>
</dbReference>
<reference evidence="2 3" key="1">
    <citation type="submission" date="2019-03" db="EMBL/GenBank/DDBJ databases">
        <title>Genomic Encyclopedia of Type Strains, Phase IV (KMG-IV): sequencing the most valuable type-strain genomes for metagenomic binning, comparative biology and taxonomic classification.</title>
        <authorList>
            <person name="Goeker M."/>
        </authorList>
    </citation>
    <scope>NUCLEOTIDE SEQUENCE [LARGE SCALE GENOMIC DNA]</scope>
    <source>
        <strain evidence="2 3">DSM 11603</strain>
    </source>
</reference>
<dbReference type="Pfam" id="PF06568">
    <property type="entry name" value="YjiS-like"/>
    <property type="match status" value="1"/>
</dbReference>
<gene>
    <name evidence="2" type="ORF">DES43_10381</name>
</gene>
<protein>
    <submittedName>
        <fullName evidence="2">Uncharacterized protein YjiS (DUF1127 family)</fullName>
    </submittedName>
</protein>
<feature type="domain" description="YjiS-like" evidence="1">
    <location>
        <begin position="3"/>
        <end position="38"/>
    </location>
</feature>
<evidence type="ECO:0000313" key="3">
    <source>
        <dbReference type="Proteomes" id="UP000294958"/>
    </source>
</evidence>
<proteinExistence type="predicted"/>
<dbReference type="OrthoDB" id="8244198at2"/>
<evidence type="ECO:0000259" key="1">
    <source>
        <dbReference type="Pfam" id="PF06568"/>
    </source>
</evidence>
<name>A0A4R6YJQ1_9HYPH</name>
<dbReference type="RefSeq" id="WP_084496337.1">
    <property type="nucleotide sequence ID" value="NZ_KK073877.1"/>
</dbReference>
<dbReference type="EMBL" id="SNZF01000003">
    <property type="protein sequence ID" value="TDR37156.1"/>
    <property type="molecule type" value="Genomic_DNA"/>
</dbReference>
<keyword evidence="3" id="KW-1185">Reference proteome</keyword>
<dbReference type="InterPro" id="IPR009506">
    <property type="entry name" value="YjiS-like"/>
</dbReference>